<dbReference type="InterPro" id="IPR028992">
    <property type="entry name" value="Hedgehog/Intein_dom"/>
</dbReference>
<evidence type="ECO:0000256" key="1">
    <source>
        <dbReference type="SAM" id="MobiDB-lite"/>
    </source>
</evidence>
<comment type="caution">
    <text evidence="3">The sequence shown here is derived from an EMBL/GenBank/DDBJ whole genome shotgun (WGS) entry which is preliminary data.</text>
</comment>
<evidence type="ECO:0000313" key="3">
    <source>
        <dbReference type="EMBL" id="RJE82961.1"/>
    </source>
</evidence>
<protein>
    <submittedName>
        <fullName evidence="3">Hemolysin</fullName>
    </submittedName>
</protein>
<dbReference type="AlphaFoldDB" id="A0A418SPQ7"/>
<dbReference type="PROSITE" id="PS50817">
    <property type="entry name" value="INTEIN_N_TER"/>
    <property type="match status" value="1"/>
</dbReference>
<reference evidence="4" key="1">
    <citation type="submission" date="2018-09" db="EMBL/GenBank/DDBJ databases">
        <title>Acidovorax cavernicola nov. sp. isolated from Gruta de las Maravillas (Aracena, Spain).</title>
        <authorList>
            <person name="Jurado V."/>
            <person name="Gutierrez-Patricio S."/>
            <person name="Gonzalez-Pimentel J.L."/>
            <person name="Miller A.Z."/>
            <person name="Laiz L."/>
            <person name="Saiz-Jimenez C."/>
        </authorList>
    </citation>
    <scope>NUCLEOTIDE SEQUENCE [LARGE SCALE GENOMIC DNA]</scope>
    <source>
        <strain evidence="4">1011MAR3C25</strain>
    </source>
</reference>
<keyword evidence="4" id="KW-1185">Reference proteome</keyword>
<dbReference type="Gene3D" id="2.170.16.10">
    <property type="entry name" value="Hedgehog/Intein (Hint) domain"/>
    <property type="match status" value="1"/>
</dbReference>
<dbReference type="InterPro" id="IPR036844">
    <property type="entry name" value="Hint_dom_sf"/>
</dbReference>
<evidence type="ECO:0000313" key="4">
    <source>
        <dbReference type="Proteomes" id="UP000284202"/>
    </source>
</evidence>
<dbReference type="EMBL" id="QZCG01000013">
    <property type="protein sequence ID" value="RJE82961.1"/>
    <property type="molecule type" value="Genomic_DNA"/>
</dbReference>
<dbReference type="SUPFAM" id="SSF51294">
    <property type="entry name" value="Hedgehog/intein (Hint) domain"/>
    <property type="match status" value="1"/>
</dbReference>
<feature type="compositionally biased region" description="Basic residues" evidence="1">
    <location>
        <begin position="393"/>
        <end position="404"/>
    </location>
</feature>
<sequence>MSGNHFLLTMTAFERQVEPNPSYPTEYSTFKFRADWESEAVEVTADSAGTEARLPYTNDPANPYNNTGEQDPHEYNNVPVYVEGEQYLAHNIKYEDTGNQAPYYTAGGGTHFMFVTFDDGERVYVPGTWQFAIVRPASGGPEELLIQYSQDFMDNLGASMAEHGQQASIDAGYTSYDGESPLNGGRGALLASTIMDSDGGAAFPCFVRGTLIETDRGAVAIEELRVGDLVFTCDHGLQPVRWIGSRKLSADELQRMPRMQPIRIRRDALGQNRPSCDLLVSPQHRMLVRSKIAQRMFGALEVLVAAKHLLEIDGIEIAGDIADVEYFHMLFDRHEVILANGAEAESLYTGPEALKTLDKAAREEIFSLFPELGNIQVTGAAPATVRPLSNGRAGRKLGMRHARNKQPVLADR</sequence>
<feature type="domain" description="Hedgehog/Intein (Hint)" evidence="2">
    <location>
        <begin position="204"/>
        <end position="350"/>
    </location>
</feature>
<dbReference type="GO" id="GO:0016539">
    <property type="term" value="P:intein-mediated protein splicing"/>
    <property type="evidence" value="ECO:0007669"/>
    <property type="project" value="InterPro"/>
</dbReference>
<dbReference type="Proteomes" id="UP000284202">
    <property type="component" value="Unassembled WGS sequence"/>
</dbReference>
<dbReference type="Pfam" id="PF13403">
    <property type="entry name" value="Hint_2"/>
    <property type="match status" value="1"/>
</dbReference>
<name>A0A418SPQ7_9RHOB</name>
<gene>
    <name evidence="3" type="ORF">D3P04_18195</name>
</gene>
<proteinExistence type="predicted"/>
<feature type="region of interest" description="Disordered" evidence="1">
    <location>
        <begin position="52"/>
        <end position="73"/>
    </location>
</feature>
<organism evidence="3 4">
    <name type="scientific">Paracoccus onubensis</name>
    <dbReference type="NCBI Taxonomy" id="1675788"/>
    <lineage>
        <taxon>Bacteria</taxon>
        <taxon>Pseudomonadati</taxon>
        <taxon>Pseudomonadota</taxon>
        <taxon>Alphaproteobacteria</taxon>
        <taxon>Rhodobacterales</taxon>
        <taxon>Paracoccaceae</taxon>
        <taxon>Paracoccus</taxon>
    </lineage>
</organism>
<feature type="compositionally biased region" description="Polar residues" evidence="1">
    <location>
        <begin position="59"/>
        <end position="69"/>
    </location>
</feature>
<dbReference type="RefSeq" id="WP_119751282.1">
    <property type="nucleotide sequence ID" value="NZ_QZCG01000013.1"/>
</dbReference>
<dbReference type="OrthoDB" id="6305173at2"/>
<evidence type="ECO:0000259" key="2">
    <source>
        <dbReference type="Pfam" id="PF13403"/>
    </source>
</evidence>
<feature type="region of interest" description="Disordered" evidence="1">
    <location>
        <begin position="392"/>
        <end position="412"/>
    </location>
</feature>
<dbReference type="InterPro" id="IPR006141">
    <property type="entry name" value="Intein_N"/>
</dbReference>
<accession>A0A418SPQ7</accession>